<dbReference type="EMBL" id="CAFBQA010000116">
    <property type="protein sequence ID" value="CAB5042354.1"/>
    <property type="molecule type" value="Genomic_DNA"/>
</dbReference>
<protein>
    <submittedName>
        <fullName evidence="1">Unannotated protein</fullName>
    </submittedName>
</protein>
<name>A0A6J7SLQ0_9ZZZZ</name>
<accession>A0A6J7SLQ0</accession>
<reference evidence="1" key="1">
    <citation type="submission" date="2020-05" db="EMBL/GenBank/DDBJ databases">
        <authorList>
            <person name="Chiriac C."/>
            <person name="Salcher M."/>
            <person name="Ghai R."/>
            <person name="Kavagutti S V."/>
        </authorList>
    </citation>
    <scope>NUCLEOTIDE SEQUENCE</scope>
</reference>
<gene>
    <name evidence="1" type="ORF">UFOPK4234_01467</name>
</gene>
<evidence type="ECO:0000313" key="1">
    <source>
        <dbReference type="EMBL" id="CAB5042354.1"/>
    </source>
</evidence>
<proteinExistence type="predicted"/>
<dbReference type="AlphaFoldDB" id="A0A6J7SLQ0"/>
<organism evidence="1">
    <name type="scientific">freshwater metagenome</name>
    <dbReference type="NCBI Taxonomy" id="449393"/>
    <lineage>
        <taxon>unclassified sequences</taxon>
        <taxon>metagenomes</taxon>
        <taxon>ecological metagenomes</taxon>
    </lineage>
</organism>
<sequence>MLSGAAQVTAIEVAEPAIEVATTLLTVGVITKVLGAETATRPLVSRVKSSIVYVPFAKLVVSMLKETAPAGGVHT</sequence>